<evidence type="ECO:0000259" key="1">
    <source>
        <dbReference type="Pfam" id="PF12705"/>
    </source>
</evidence>
<evidence type="ECO:0000313" key="3">
    <source>
        <dbReference type="Proteomes" id="UP001626593"/>
    </source>
</evidence>
<feature type="domain" description="PD-(D/E)XK endonuclease-like" evidence="1">
    <location>
        <begin position="34"/>
        <end position="180"/>
    </location>
</feature>
<dbReference type="InterPro" id="IPR011604">
    <property type="entry name" value="PDDEXK-like_dom_sf"/>
</dbReference>
<evidence type="ECO:0000313" key="2">
    <source>
        <dbReference type="EMBL" id="WRL44090.1"/>
    </source>
</evidence>
<protein>
    <submittedName>
        <fullName evidence="2">PD-(D/E)XK nuclease family protein</fullName>
    </submittedName>
</protein>
<accession>A0ABZ1AF07</accession>
<dbReference type="Pfam" id="PF12705">
    <property type="entry name" value="PDDEXK_1"/>
    <property type="match status" value="1"/>
</dbReference>
<keyword evidence="3" id="KW-1185">Reference proteome</keyword>
<dbReference type="Gene3D" id="3.90.320.10">
    <property type="match status" value="1"/>
</dbReference>
<reference evidence="2 3" key="1">
    <citation type="submission" date="2023-12" db="EMBL/GenBank/DDBJ databases">
        <title>A. evansii MAY27, complete genome.</title>
        <authorList>
            <person name="Wang Y."/>
        </authorList>
    </citation>
    <scope>NUCLEOTIDE SEQUENCE [LARGE SCALE GENOMIC DNA]</scope>
    <source>
        <strain evidence="2 3">MAY27</strain>
    </source>
</reference>
<dbReference type="Proteomes" id="UP001626593">
    <property type="component" value="Chromosome"/>
</dbReference>
<dbReference type="RefSeq" id="WP_407277541.1">
    <property type="nucleotide sequence ID" value="NZ_CP141259.1"/>
</dbReference>
<gene>
    <name evidence="2" type="ORF">U5817_12800</name>
</gene>
<proteinExistence type="predicted"/>
<sequence length="184" mass="20214">MSALGCSVLGAIVVVCLALAIARRQSAETNAALAERASRPDALRDAELVDMERLFWASNPVGVVGKIDRAYRLPSGLLVLVELKTRWINRPFLSDVIQLSAQRMAVIGQTGQSVASYGYVLVKAPTGRALPIPHRVQLMTDEHVVALVRRREDILAGRVLPRRPQSLRTCLSCAFRGQCDRLFP</sequence>
<organism evidence="2 3">
    <name type="scientific">Aromatoleum evansii</name>
    <name type="common">Azoarcus evansii</name>
    <dbReference type="NCBI Taxonomy" id="59406"/>
    <lineage>
        <taxon>Bacteria</taxon>
        <taxon>Pseudomonadati</taxon>
        <taxon>Pseudomonadota</taxon>
        <taxon>Betaproteobacteria</taxon>
        <taxon>Rhodocyclales</taxon>
        <taxon>Rhodocyclaceae</taxon>
        <taxon>Aromatoleum</taxon>
    </lineage>
</organism>
<name>A0ABZ1AF07_AROEV</name>
<dbReference type="EMBL" id="CP141259">
    <property type="protein sequence ID" value="WRL44090.1"/>
    <property type="molecule type" value="Genomic_DNA"/>
</dbReference>
<dbReference type="InterPro" id="IPR038726">
    <property type="entry name" value="PDDEXK_AddAB-type"/>
</dbReference>